<dbReference type="RefSeq" id="WP_160626528.1">
    <property type="nucleotide sequence ID" value="NZ_CP047593.1"/>
</dbReference>
<reference evidence="2 3" key="1">
    <citation type="submission" date="2020-01" db="EMBL/GenBank/DDBJ databases">
        <title>Ponticoccus aerotolerans gen. nov., sp. nov., an anaerobic bacterium and proposal of Ponticoccusceae fam. nov., Ponticoccusles ord. nov. and Ponticoccuse classis nov. in the phylum Kiritimatiellaeota.</title>
        <authorList>
            <person name="Zhou L.Y."/>
            <person name="Du Z.J."/>
        </authorList>
    </citation>
    <scope>NUCLEOTIDE SEQUENCE [LARGE SCALE GENOMIC DNA]</scope>
    <source>
        <strain evidence="2 3">S-5007</strain>
    </source>
</reference>
<organism evidence="2 3">
    <name type="scientific">Tichowtungia aerotolerans</name>
    <dbReference type="NCBI Taxonomy" id="2697043"/>
    <lineage>
        <taxon>Bacteria</taxon>
        <taxon>Pseudomonadati</taxon>
        <taxon>Kiritimatiellota</taxon>
        <taxon>Tichowtungiia</taxon>
        <taxon>Tichowtungiales</taxon>
        <taxon>Tichowtungiaceae</taxon>
        <taxon>Tichowtungia</taxon>
    </lineage>
</organism>
<sequence>MRIRRAMRKKPLRRPVKSPGARRYRVAQQKKRLAELGLSEEQIKKMNTKEIRAALRCPKKISA</sequence>
<dbReference type="EMBL" id="CP047593">
    <property type="protein sequence ID" value="QHI68320.1"/>
    <property type="molecule type" value="Genomic_DNA"/>
</dbReference>
<evidence type="ECO:0000313" key="3">
    <source>
        <dbReference type="Proteomes" id="UP000464954"/>
    </source>
</evidence>
<evidence type="ECO:0000313" key="2">
    <source>
        <dbReference type="EMBL" id="QHI68320.1"/>
    </source>
</evidence>
<protein>
    <submittedName>
        <fullName evidence="2">Uncharacterized protein</fullName>
    </submittedName>
</protein>
<dbReference type="KEGG" id="taer:GT409_02225"/>
<accession>A0A6P1M170</accession>
<dbReference type="AlphaFoldDB" id="A0A6P1M170"/>
<keyword evidence="3" id="KW-1185">Reference proteome</keyword>
<evidence type="ECO:0000256" key="1">
    <source>
        <dbReference type="SAM" id="MobiDB-lite"/>
    </source>
</evidence>
<gene>
    <name evidence="2" type="ORF">GT409_02225</name>
</gene>
<feature type="region of interest" description="Disordered" evidence="1">
    <location>
        <begin position="1"/>
        <end position="28"/>
    </location>
</feature>
<dbReference type="Proteomes" id="UP000464954">
    <property type="component" value="Chromosome"/>
</dbReference>
<proteinExistence type="predicted"/>
<name>A0A6P1M170_9BACT</name>